<proteinExistence type="inferred from homology"/>
<dbReference type="InterPro" id="IPR011013">
    <property type="entry name" value="Gal_mutarotase_sf_dom"/>
</dbReference>
<protein>
    <recommendedName>
        <fullName evidence="5 8">Aldose 1-epimerase</fullName>
        <ecNumber evidence="4 8">5.1.3.3</ecNumber>
    </recommendedName>
</protein>
<dbReference type="CDD" id="cd09019">
    <property type="entry name" value="galactose_mutarotase_like"/>
    <property type="match status" value="1"/>
</dbReference>
<comment type="pathway">
    <text evidence="2 8">Carbohydrate metabolism; hexose metabolism.</text>
</comment>
<evidence type="ECO:0000256" key="1">
    <source>
        <dbReference type="ARBA" id="ARBA00001614"/>
    </source>
</evidence>
<dbReference type="PANTHER" id="PTHR10091">
    <property type="entry name" value="ALDOSE-1-EPIMERASE"/>
    <property type="match status" value="1"/>
</dbReference>
<keyword evidence="13" id="KW-1185">Reference proteome</keyword>
<dbReference type="PANTHER" id="PTHR10091:SF0">
    <property type="entry name" value="GALACTOSE MUTAROTASE"/>
    <property type="match status" value="1"/>
</dbReference>
<evidence type="ECO:0000256" key="10">
    <source>
        <dbReference type="PIRSR" id="PIRSR005096-2"/>
    </source>
</evidence>
<feature type="active site" description="Proton acceptor" evidence="9">
    <location>
        <position position="315"/>
    </location>
</feature>
<sequence>MSISKRVFGVMPDGKELPVYTLSNASGTAVEVIPYGCRIVKLMTPDRTGSAGNVVLGHDTLEEYLDKMDFQGSTVGRFANRIGGATFTMDGKVYPLTKNEGNNTLHGGPGGFHQVVWDVVSTDDGEQPSITFRHTSPDGEEGYPGTLTVTIVYTLDSENGFHLNYTAVSDKKTPVNLTNHSYFNLSGDFRTNVLDHVLMLHADGYTAANDELIPTGEIVPVDGTPFDFRQAKPIGQDIGADDRLLKKCGGYDHNYALCGAGLRKFAEVHDPKSGRVMEAYTDLPGVQFYSCNNVTPGMKFTGGVDAIRHQALCLETQFYPDSPNQPSFPSSYLEPGVRFHTETVYRFSVK</sequence>
<dbReference type="Gene3D" id="2.70.98.10">
    <property type="match status" value="1"/>
</dbReference>
<evidence type="ECO:0000256" key="8">
    <source>
        <dbReference type="PIRNR" id="PIRNR005096"/>
    </source>
</evidence>
<evidence type="ECO:0000256" key="9">
    <source>
        <dbReference type="PIRSR" id="PIRSR005096-1"/>
    </source>
</evidence>
<evidence type="ECO:0000256" key="4">
    <source>
        <dbReference type="ARBA" id="ARBA00013185"/>
    </source>
</evidence>
<dbReference type="InterPro" id="IPR047215">
    <property type="entry name" value="Galactose_mutarotase-like"/>
</dbReference>
<comment type="similarity">
    <text evidence="3 8">Belongs to the aldose epimerase family.</text>
</comment>
<dbReference type="Proteomes" id="UP000651482">
    <property type="component" value="Unassembled WGS sequence"/>
</dbReference>
<feature type="binding site" evidence="10">
    <location>
        <position position="252"/>
    </location>
    <ligand>
        <name>beta-D-galactose</name>
        <dbReference type="ChEBI" id="CHEBI:27667"/>
    </ligand>
</feature>
<dbReference type="InterPro" id="IPR014718">
    <property type="entry name" value="GH-type_carb-bd"/>
</dbReference>
<dbReference type="PIRSF" id="PIRSF005096">
    <property type="entry name" value="GALM"/>
    <property type="match status" value="1"/>
</dbReference>
<evidence type="ECO:0000256" key="2">
    <source>
        <dbReference type="ARBA" id="ARBA00005028"/>
    </source>
</evidence>
<evidence type="ECO:0000256" key="7">
    <source>
        <dbReference type="ARBA" id="ARBA00023277"/>
    </source>
</evidence>
<dbReference type="GO" id="GO:0006006">
    <property type="term" value="P:glucose metabolic process"/>
    <property type="evidence" value="ECO:0007669"/>
    <property type="project" value="TreeGrafter"/>
</dbReference>
<feature type="binding site" evidence="11">
    <location>
        <begin position="180"/>
        <end position="182"/>
    </location>
    <ligand>
        <name>beta-D-galactose</name>
        <dbReference type="ChEBI" id="CHEBI:27667"/>
    </ligand>
</feature>
<dbReference type="PROSITE" id="PS00545">
    <property type="entry name" value="ALDOSE_1_EPIMERASE"/>
    <property type="match status" value="1"/>
</dbReference>
<dbReference type="InterPro" id="IPR015443">
    <property type="entry name" value="Aldose_1-epimerase"/>
</dbReference>
<dbReference type="GO" id="GO:0004034">
    <property type="term" value="F:aldose 1-epimerase activity"/>
    <property type="evidence" value="ECO:0007669"/>
    <property type="project" value="UniProtKB-EC"/>
</dbReference>
<dbReference type="GO" id="GO:0033499">
    <property type="term" value="P:galactose catabolic process via UDP-galactose, Leloir pathway"/>
    <property type="evidence" value="ECO:0007669"/>
    <property type="project" value="TreeGrafter"/>
</dbReference>
<dbReference type="InterPro" id="IPR008183">
    <property type="entry name" value="Aldose_1/G6P_1-epimerase"/>
</dbReference>
<dbReference type="AlphaFoldDB" id="A0A926D9B0"/>
<dbReference type="InterPro" id="IPR018052">
    <property type="entry name" value="Ald1_epimerase_CS"/>
</dbReference>
<feature type="binding site" evidence="11">
    <location>
        <begin position="80"/>
        <end position="81"/>
    </location>
    <ligand>
        <name>beta-D-galactose</name>
        <dbReference type="ChEBI" id="CHEBI:27667"/>
    </ligand>
</feature>
<evidence type="ECO:0000256" key="11">
    <source>
        <dbReference type="PIRSR" id="PIRSR005096-3"/>
    </source>
</evidence>
<dbReference type="SUPFAM" id="SSF74650">
    <property type="entry name" value="Galactose mutarotase-like"/>
    <property type="match status" value="1"/>
</dbReference>
<name>A0A926D9B0_9FIRM</name>
<keyword evidence="7 8" id="KW-0119">Carbohydrate metabolism</keyword>
<evidence type="ECO:0000256" key="6">
    <source>
        <dbReference type="ARBA" id="ARBA00023235"/>
    </source>
</evidence>
<reference evidence="12" key="1">
    <citation type="submission" date="2020-08" db="EMBL/GenBank/DDBJ databases">
        <title>Genome public.</title>
        <authorList>
            <person name="Liu C."/>
            <person name="Sun Q."/>
        </authorList>
    </citation>
    <scope>NUCLEOTIDE SEQUENCE</scope>
    <source>
        <strain evidence="12">NSJ-40</strain>
    </source>
</reference>
<dbReference type="EC" id="5.1.3.3" evidence="4 8"/>
<keyword evidence="6 8" id="KW-0413">Isomerase</keyword>
<evidence type="ECO:0000256" key="5">
    <source>
        <dbReference type="ARBA" id="ARBA00014165"/>
    </source>
</evidence>
<dbReference type="RefSeq" id="WP_249319336.1">
    <property type="nucleotide sequence ID" value="NZ_JACRSN010000008.1"/>
</dbReference>
<accession>A0A926D9B0</accession>
<feature type="active site" description="Proton donor" evidence="9">
    <location>
        <position position="180"/>
    </location>
</feature>
<dbReference type="NCBIfam" id="NF008277">
    <property type="entry name" value="PRK11055.1"/>
    <property type="match status" value="1"/>
</dbReference>
<organism evidence="12 13">
    <name type="scientific">Yeguia hominis</name>
    <dbReference type="NCBI Taxonomy" id="2763662"/>
    <lineage>
        <taxon>Bacteria</taxon>
        <taxon>Bacillati</taxon>
        <taxon>Bacillota</taxon>
        <taxon>Clostridia</taxon>
        <taxon>Eubacteriales</taxon>
        <taxon>Yeguiaceae</taxon>
        <taxon>Yeguia</taxon>
    </lineage>
</organism>
<evidence type="ECO:0000313" key="13">
    <source>
        <dbReference type="Proteomes" id="UP000651482"/>
    </source>
</evidence>
<evidence type="ECO:0000313" key="12">
    <source>
        <dbReference type="EMBL" id="MBC8533712.1"/>
    </source>
</evidence>
<comment type="catalytic activity">
    <reaction evidence="1 8">
        <text>alpha-D-glucose = beta-D-glucose</text>
        <dbReference type="Rhea" id="RHEA:10264"/>
        <dbReference type="ChEBI" id="CHEBI:15903"/>
        <dbReference type="ChEBI" id="CHEBI:17925"/>
        <dbReference type="EC" id="5.1.3.3"/>
    </reaction>
</comment>
<dbReference type="GO" id="GO:0030246">
    <property type="term" value="F:carbohydrate binding"/>
    <property type="evidence" value="ECO:0007669"/>
    <property type="project" value="InterPro"/>
</dbReference>
<evidence type="ECO:0000256" key="3">
    <source>
        <dbReference type="ARBA" id="ARBA00006206"/>
    </source>
</evidence>
<dbReference type="Pfam" id="PF01263">
    <property type="entry name" value="Aldose_epim"/>
    <property type="match status" value="1"/>
</dbReference>
<dbReference type="EMBL" id="JACRSN010000008">
    <property type="protein sequence ID" value="MBC8533712.1"/>
    <property type="molecule type" value="Genomic_DNA"/>
</dbReference>
<gene>
    <name evidence="12" type="ORF">IAG03_06775</name>
</gene>
<comment type="caution">
    <text evidence="12">The sequence shown here is derived from an EMBL/GenBank/DDBJ whole genome shotgun (WGS) entry which is preliminary data.</text>
</comment>